<keyword evidence="3" id="KW-1185">Reference proteome</keyword>
<evidence type="ECO:0000313" key="3">
    <source>
        <dbReference type="Proteomes" id="UP000092993"/>
    </source>
</evidence>
<proteinExistence type="predicted"/>
<reference evidence="2 3" key="1">
    <citation type="submission" date="2016-03" db="EMBL/GenBank/DDBJ databases">
        <title>Whole genome sequencing of Grifola frondosa 9006-11.</title>
        <authorList>
            <person name="Min B."/>
            <person name="Park H."/>
            <person name="Kim J.-G."/>
            <person name="Cho H."/>
            <person name="Oh Y.-L."/>
            <person name="Kong W.-S."/>
            <person name="Choi I.-G."/>
        </authorList>
    </citation>
    <scope>NUCLEOTIDE SEQUENCE [LARGE SCALE GENOMIC DNA]</scope>
    <source>
        <strain evidence="2 3">9006-11</strain>
    </source>
</reference>
<feature type="region of interest" description="Disordered" evidence="1">
    <location>
        <begin position="74"/>
        <end position="107"/>
    </location>
</feature>
<dbReference type="Gene3D" id="1.10.1280.10">
    <property type="entry name" value="Di-copper center containing domain from catechol oxidase"/>
    <property type="match status" value="1"/>
</dbReference>
<name>A0A1C7MIQ8_GRIFR</name>
<evidence type="ECO:0000313" key="2">
    <source>
        <dbReference type="EMBL" id="OBZ76825.1"/>
    </source>
</evidence>
<dbReference type="EMBL" id="LUGG01000003">
    <property type="protein sequence ID" value="OBZ76825.1"/>
    <property type="molecule type" value="Genomic_DNA"/>
</dbReference>
<evidence type="ECO:0000256" key="1">
    <source>
        <dbReference type="SAM" id="MobiDB-lite"/>
    </source>
</evidence>
<dbReference type="AlphaFoldDB" id="A0A1C7MIQ8"/>
<dbReference type="Proteomes" id="UP000092993">
    <property type="component" value="Unassembled WGS sequence"/>
</dbReference>
<feature type="compositionally biased region" description="Polar residues" evidence="1">
    <location>
        <begin position="74"/>
        <end position="95"/>
    </location>
</feature>
<dbReference type="InterPro" id="IPR008922">
    <property type="entry name" value="Di-copper_centre_dom_sf"/>
</dbReference>
<organism evidence="2 3">
    <name type="scientific">Grifola frondosa</name>
    <name type="common">Maitake</name>
    <name type="synonym">Polyporus frondosus</name>
    <dbReference type="NCBI Taxonomy" id="5627"/>
    <lineage>
        <taxon>Eukaryota</taxon>
        <taxon>Fungi</taxon>
        <taxon>Dikarya</taxon>
        <taxon>Basidiomycota</taxon>
        <taxon>Agaricomycotina</taxon>
        <taxon>Agaricomycetes</taxon>
        <taxon>Polyporales</taxon>
        <taxon>Grifolaceae</taxon>
        <taxon>Grifola</taxon>
    </lineage>
</organism>
<gene>
    <name evidence="2" type="ORF">A0H81_03152</name>
</gene>
<protein>
    <submittedName>
        <fullName evidence="2">Uncharacterized protein</fullName>
    </submittedName>
</protein>
<sequence>MICFRDSIIGTLAPDVNVNLAPFHIDDSDFWTPATARDITTFDYAELTDAGCVSLNELQKRVKQAINKLYDHNSTGSSFGTSPVNQSEPSTNIEGHNSPSPSPPLNFFSSVGQLPRLERTGIGRKADRICLLVL</sequence>
<accession>A0A1C7MIQ8</accession>
<comment type="caution">
    <text evidence="2">The sequence shown here is derived from an EMBL/GenBank/DDBJ whole genome shotgun (WGS) entry which is preliminary data.</text>
</comment>